<keyword evidence="3" id="KW-0276">Fatty acid metabolism</keyword>
<dbReference type="GO" id="GO:0016874">
    <property type="term" value="F:ligase activity"/>
    <property type="evidence" value="ECO:0007669"/>
    <property type="project" value="UniProtKB-KW"/>
</dbReference>
<evidence type="ECO:0000256" key="3">
    <source>
        <dbReference type="ARBA" id="ARBA00022832"/>
    </source>
</evidence>
<dbReference type="InterPro" id="IPR000873">
    <property type="entry name" value="AMP-dep_synth/lig_dom"/>
</dbReference>
<reference evidence="7" key="1">
    <citation type="submission" date="2022-06" db="EMBL/GenBank/DDBJ databases">
        <title>WGS of actinobacteria.</title>
        <authorList>
            <person name="Thawai C."/>
        </authorList>
    </citation>
    <scope>NUCLEOTIDE SEQUENCE</scope>
    <source>
        <strain evidence="7">AA8</strain>
    </source>
</reference>
<dbReference type="PANTHER" id="PTHR43859:SF4">
    <property type="entry name" value="BUTANOATE--COA LIGASE AAE1-RELATED"/>
    <property type="match status" value="1"/>
</dbReference>
<dbReference type="Proteomes" id="UP001142374">
    <property type="component" value="Unassembled WGS sequence"/>
</dbReference>
<dbReference type="SUPFAM" id="SSF56801">
    <property type="entry name" value="Acetyl-CoA synthetase-like"/>
    <property type="match status" value="1"/>
</dbReference>
<evidence type="ECO:0000313" key="8">
    <source>
        <dbReference type="Proteomes" id="UP001142374"/>
    </source>
</evidence>
<dbReference type="Pfam" id="PF13193">
    <property type="entry name" value="AMP-binding_C"/>
    <property type="match status" value="1"/>
</dbReference>
<accession>A0A9X2LPM7</accession>
<keyword evidence="4" id="KW-0443">Lipid metabolism</keyword>
<dbReference type="RefSeq" id="WP_168094940.1">
    <property type="nucleotide sequence ID" value="NZ_JAATER010000327.1"/>
</dbReference>
<sequence length="526" mass="56414">MPAAAAGAPGHAFTELTPVSFLRRAAAVFADRPAVVDGDFRCTYAELWDRSQRLAGLLAENGVRPGDRVCVLAPNTHLTLEAHYGVPLAGAVLVALNTRLAPAEIAYILEHSGARLVLTDTELLPRLENALGLLAERPAVIASDHYDEAVAAAAPHRVEVTDERGLLSVNYTSGTTGRPKGVMYHHRGAYLNALAMAFHTRMDPASRYLWTLPMFHTNGWCFPWAVTAAGGVHHCLRKVDPAEVWRALRSDGVTHLCAAPTVLTMLADHPDAAPVPHPVRVFAGGAPPRPALLARMTGLGVDVTHFYGLTETFGNALLGIQQPEWAALAPEDRVRKAGRQGVANVVGEPARVVGRDGHDVPADGETIGEILLRGNNVMLGYYRDEQATAKASAGGWFRTGDLAVHHPDGYVEIRDRAKDVIISGGENITSVEVENALTAHPEVAEAAVVAGPHAVWGEVPVAFVSRRPGGSVGEEELIAFVRARLARFKAPHRIVFGRLPTTSTGKLQKNLLRERASALPADREPE</sequence>
<evidence type="ECO:0000313" key="7">
    <source>
        <dbReference type="EMBL" id="MCQ8774757.1"/>
    </source>
</evidence>
<gene>
    <name evidence="7" type="ORF">NQU55_34090</name>
</gene>
<dbReference type="InterPro" id="IPR042099">
    <property type="entry name" value="ANL_N_sf"/>
</dbReference>
<evidence type="ECO:0000256" key="2">
    <source>
        <dbReference type="ARBA" id="ARBA00022598"/>
    </source>
</evidence>
<comment type="caution">
    <text evidence="7">The sequence shown here is derived from an EMBL/GenBank/DDBJ whole genome shotgun (WGS) entry which is preliminary data.</text>
</comment>
<keyword evidence="8" id="KW-1185">Reference proteome</keyword>
<keyword evidence="2" id="KW-0436">Ligase</keyword>
<dbReference type="Gene3D" id="3.40.50.12780">
    <property type="entry name" value="N-terminal domain of ligase-like"/>
    <property type="match status" value="1"/>
</dbReference>
<dbReference type="InterPro" id="IPR020845">
    <property type="entry name" value="AMP-binding_CS"/>
</dbReference>
<dbReference type="EMBL" id="JANIID010000054">
    <property type="protein sequence ID" value="MCQ8774757.1"/>
    <property type="molecule type" value="Genomic_DNA"/>
</dbReference>
<evidence type="ECO:0000259" key="5">
    <source>
        <dbReference type="Pfam" id="PF00501"/>
    </source>
</evidence>
<feature type="domain" description="AMP-dependent synthetase/ligase" evidence="5">
    <location>
        <begin position="22"/>
        <end position="382"/>
    </location>
</feature>
<dbReference type="PROSITE" id="PS00455">
    <property type="entry name" value="AMP_BINDING"/>
    <property type="match status" value="1"/>
</dbReference>
<name>A0A9X2LPM7_9ACTN</name>
<comment type="similarity">
    <text evidence="1">Belongs to the ATP-dependent AMP-binding enzyme family.</text>
</comment>
<dbReference type="Pfam" id="PF00501">
    <property type="entry name" value="AMP-binding"/>
    <property type="match status" value="1"/>
</dbReference>
<dbReference type="InterPro" id="IPR025110">
    <property type="entry name" value="AMP-bd_C"/>
</dbReference>
<dbReference type="AlphaFoldDB" id="A0A9X2LPM7"/>
<organism evidence="7 8">
    <name type="scientific">Streptomyces telluris</name>
    <dbReference type="NCBI Taxonomy" id="2720021"/>
    <lineage>
        <taxon>Bacteria</taxon>
        <taxon>Bacillati</taxon>
        <taxon>Actinomycetota</taxon>
        <taxon>Actinomycetes</taxon>
        <taxon>Kitasatosporales</taxon>
        <taxon>Streptomycetaceae</taxon>
        <taxon>Streptomyces</taxon>
    </lineage>
</organism>
<dbReference type="InterPro" id="IPR045851">
    <property type="entry name" value="AMP-bd_C_sf"/>
</dbReference>
<dbReference type="GO" id="GO:0006631">
    <property type="term" value="P:fatty acid metabolic process"/>
    <property type="evidence" value="ECO:0007669"/>
    <property type="project" value="UniProtKB-KW"/>
</dbReference>
<protein>
    <submittedName>
        <fullName evidence="7">AMP-binding protein</fullName>
    </submittedName>
</protein>
<evidence type="ECO:0000256" key="1">
    <source>
        <dbReference type="ARBA" id="ARBA00006432"/>
    </source>
</evidence>
<dbReference type="Gene3D" id="3.30.300.30">
    <property type="match status" value="1"/>
</dbReference>
<evidence type="ECO:0000256" key="4">
    <source>
        <dbReference type="ARBA" id="ARBA00023098"/>
    </source>
</evidence>
<dbReference type="FunFam" id="3.30.300.30:FF:000008">
    <property type="entry name" value="2,3-dihydroxybenzoate-AMP ligase"/>
    <property type="match status" value="1"/>
</dbReference>
<dbReference type="PANTHER" id="PTHR43859">
    <property type="entry name" value="ACYL-ACTIVATING ENZYME"/>
    <property type="match status" value="1"/>
</dbReference>
<proteinExistence type="inferred from homology"/>
<feature type="domain" description="AMP-binding enzyme C-terminal" evidence="6">
    <location>
        <begin position="432"/>
        <end position="506"/>
    </location>
</feature>
<evidence type="ECO:0000259" key="6">
    <source>
        <dbReference type="Pfam" id="PF13193"/>
    </source>
</evidence>